<sequence length="189" mass="21168">MIHSSRFVAVLDACVLYPAPIRDLLLHLASLGLYTPKWTEIIHDEWMRNLLLNRQDLTAEQLRKTKDAMCGAFPDADVVNFEPLIEALELPDPDDRHLLAAAIRCQADVIVTANLKDFPAIALASYDVEAQHPDAFISNLIDLNPEKALEAFRTQVAFLKNPPRTAAQILDNFRKVEMPVTADKLATLL</sequence>
<dbReference type="SUPFAM" id="SSF88723">
    <property type="entry name" value="PIN domain-like"/>
    <property type="match status" value="1"/>
</dbReference>
<keyword evidence="4" id="KW-1185">Reference proteome</keyword>
<dbReference type="InterPro" id="IPR002716">
    <property type="entry name" value="PIN_dom"/>
</dbReference>
<feature type="domain" description="PIN" evidence="1">
    <location>
        <begin position="9"/>
        <end position="115"/>
    </location>
</feature>
<accession>A0A927GL48</accession>
<feature type="domain" description="VapC50 C-terminal" evidence="2">
    <location>
        <begin position="133"/>
        <end position="186"/>
    </location>
</feature>
<evidence type="ECO:0000313" key="4">
    <source>
        <dbReference type="Proteomes" id="UP000612233"/>
    </source>
</evidence>
<dbReference type="InterPro" id="IPR029060">
    <property type="entry name" value="PIN-like_dom_sf"/>
</dbReference>
<comment type="caution">
    <text evidence="3">The sequence shown here is derived from an EMBL/GenBank/DDBJ whole genome shotgun (WGS) entry which is preliminary data.</text>
</comment>
<dbReference type="InterPro" id="IPR058652">
    <property type="entry name" value="VapC50_C"/>
</dbReference>
<organism evidence="3 4">
    <name type="scientific">Hymenobacter montanus</name>
    <dbReference type="NCBI Taxonomy" id="2771359"/>
    <lineage>
        <taxon>Bacteria</taxon>
        <taxon>Pseudomonadati</taxon>
        <taxon>Bacteroidota</taxon>
        <taxon>Cytophagia</taxon>
        <taxon>Cytophagales</taxon>
        <taxon>Hymenobacteraceae</taxon>
        <taxon>Hymenobacter</taxon>
    </lineage>
</organism>
<gene>
    <name evidence="3" type="ORF">IC235_18195</name>
</gene>
<evidence type="ECO:0000259" key="2">
    <source>
        <dbReference type="Pfam" id="PF26343"/>
    </source>
</evidence>
<protein>
    <submittedName>
        <fullName evidence="3">PIN domain-containing protein</fullName>
    </submittedName>
</protein>
<name>A0A927GL48_9BACT</name>
<reference evidence="3" key="1">
    <citation type="submission" date="2020-09" db="EMBL/GenBank/DDBJ databases">
        <authorList>
            <person name="Kim M.K."/>
        </authorList>
    </citation>
    <scope>NUCLEOTIDE SEQUENCE</scope>
    <source>
        <strain evidence="3">BT664</strain>
    </source>
</reference>
<proteinExistence type="predicted"/>
<evidence type="ECO:0000313" key="3">
    <source>
        <dbReference type="EMBL" id="MBD2769824.1"/>
    </source>
</evidence>
<dbReference type="AlphaFoldDB" id="A0A927GL48"/>
<evidence type="ECO:0000259" key="1">
    <source>
        <dbReference type="Pfam" id="PF13470"/>
    </source>
</evidence>
<dbReference type="Pfam" id="PF13470">
    <property type="entry name" value="PIN_3"/>
    <property type="match status" value="1"/>
</dbReference>
<dbReference type="Pfam" id="PF26343">
    <property type="entry name" value="VapC50_C"/>
    <property type="match status" value="1"/>
</dbReference>
<dbReference type="Proteomes" id="UP000612233">
    <property type="component" value="Unassembled WGS sequence"/>
</dbReference>
<dbReference type="RefSeq" id="WP_191006636.1">
    <property type="nucleotide sequence ID" value="NZ_JACXAD010000024.1"/>
</dbReference>
<dbReference type="EMBL" id="JACXAD010000024">
    <property type="protein sequence ID" value="MBD2769824.1"/>
    <property type="molecule type" value="Genomic_DNA"/>
</dbReference>